<evidence type="ECO:0000313" key="2">
    <source>
        <dbReference type="Proteomes" id="UP000262172"/>
    </source>
</evidence>
<dbReference type="RefSeq" id="WP_116240665.1">
    <property type="nucleotide sequence ID" value="NZ_QUAB01000013.1"/>
</dbReference>
<accession>A0A371NZB6</accession>
<proteinExistence type="predicted"/>
<dbReference type="EMBL" id="QUAB01000013">
    <property type="protein sequence ID" value="REJ08053.1"/>
    <property type="molecule type" value="Genomic_DNA"/>
</dbReference>
<comment type="caution">
    <text evidence="1">The sequence shown here is derived from an EMBL/GenBank/DDBJ whole genome shotgun (WGS) entry which is preliminary data.</text>
</comment>
<gene>
    <name evidence="1" type="ORF">DY023_01960</name>
</gene>
<organism evidence="1 2">
    <name type="scientific">Microbacterium bovistercoris</name>
    <dbReference type="NCBI Taxonomy" id="2293570"/>
    <lineage>
        <taxon>Bacteria</taxon>
        <taxon>Bacillati</taxon>
        <taxon>Actinomycetota</taxon>
        <taxon>Actinomycetes</taxon>
        <taxon>Micrococcales</taxon>
        <taxon>Microbacteriaceae</taxon>
        <taxon>Microbacterium</taxon>
    </lineage>
</organism>
<keyword evidence="2" id="KW-1185">Reference proteome</keyword>
<protein>
    <submittedName>
        <fullName evidence="1">RNA-binding protein</fullName>
    </submittedName>
</protein>
<sequence>MGLNIPADLGAWQRWQRSRHRLRMLRDVVRRPSPPQLQLLVRGEDPVVLFALEATTPTAIASIAEPMAHLGDTPMAVLAPADVSAALPGEWRQADAPQAPRSMRAVIATGHFLAAGALAYQWACEADARFFVVQHGLLAPQAPPLPSGAHVLAFTDRDFDFWRSGRTDVTGEAIGSQLLWNAAHQPPRALRELSETKRATVSDTPIFLGQLHGAELPRRVTGRTAELFCRQEGALYRPHPAETDLLSRRQHAKWQRNGIRFAEPGPLLQSGHSVVSIFSTGVLEAAAAGIPSWVTCVNPPAWVHEFWERYELAAWGGTPTRAPVQPDVEPSERIAQIVLATVRGES</sequence>
<dbReference type="Proteomes" id="UP000262172">
    <property type="component" value="Unassembled WGS sequence"/>
</dbReference>
<evidence type="ECO:0000313" key="1">
    <source>
        <dbReference type="EMBL" id="REJ08053.1"/>
    </source>
</evidence>
<dbReference type="AlphaFoldDB" id="A0A371NZB6"/>
<reference evidence="1 2" key="1">
    <citation type="submission" date="2018-08" db="EMBL/GenBank/DDBJ databases">
        <title>Isolation, diversity and antifungal activity of Actinobacteria from cow dung.</title>
        <authorList>
            <person name="Ling L."/>
        </authorList>
    </citation>
    <scope>NUCLEOTIDE SEQUENCE [LARGE SCALE GENOMIC DNA]</scope>
    <source>
        <strain evidence="1 2">NEAU-LLE</strain>
    </source>
</reference>
<name>A0A371NZB6_9MICO</name>
<dbReference type="OrthoDB" id="3253594at2"/>